<dbReference type="EMBL" id="CAJNOT010000904">
    <property type="protein sequence ID" value="CAF1106254.1"/>
    <property type="molecule type" value="Genomic_DNA"/>
</dbReference>
<evidence type="ECO:0000313" key="1">
    <source>
        <dbReference type="EMBL" id="CAF1106254.1"/>
    </source>
</evidence>
<name>A0A814PJ16_9BILA</name>
<accession>A0A814PJ16</accession>
<reference evidence="1" key="1">
    <citation type="submission" date="2021-02" db="EMBL/GenBank/DDBJ databases">
        <authorList>
            <person name="Nowell W R."/>
        </authorList>
    </citation>
    <scope>NUCLEOTIDE SEQUENCE</scope>
</reference>
<gene>
    <name evidence="1" type="ORF">ZHD862_LOCUS17867</name>
</gene>
<comment type="caution">
    <text evidence="1">The sequence shown here is derived from an EMBL/GenBank/DDBJ whole genome shotgun (WGS) entry which is preliminary data.</text>
</comment>
<organism evidence="1 2">
    <name type="scientific">Rotaria sordida</name>
    <dbReference type="NCBI Taxonomy" id="392033"/>
    <lineage>
        <taxon>Eukaryota</taxon>
        <taxon>Metazoa</taxon>
        <taxon>Spiralia</taxon>
        <taxon>Gnathifera</taxon>
        <taxon>Rotifera</taxon>
        <taxon>Eurotatoria</taxon>
        <taxon>Bdelloidea</taxon>
        <taxon>Philodinida</taxon>
        <taxon>Philodinidae</taxon>
        <taxon>Rotaria</taxon>
    </lineage>
</organism>
<dbReference type="AlphaFoldDB" id="A0A814PJ16"/>
<sequence>MYVILLYGNNAESTLFKKNFRFFVKTVAGIYHSTWREKALAADPNLKNRFKLTNAITFYNSSDFLYPMILKVGSCLVHRNLKVARDRYNSSLIYVDILNTKYDELPPDLAYDNRATARIAGKYILQGIRRKRLFNQYYIEEISEIIHIEWMKRNRNRSKEELMVPYANLTNTEKNKDRRAVLIAGHVFNEFYFYYRFNTTPVYFIEHII</sequence>
<dbReference type="Proteomes" id="UP000663864">
    <property type="component" value="Unassembled WGS sequence"/>
</dbReference>
<evidence type="ECO:0000313" key="2">
    <source>
        <dbReference type="Proteomes" id="UP000663864"/>
    </source>
</evidence>
<proteinExistence type="predicted"/>
<protein>
    <submittedName>
        <fullName evidence="1">Uncharacterized protein</fullName>
    </submittedName>
</protein>